<comment type="catalytic activity">
    <reaction evidence="7 8">
        <text>shikimate + NADP(+) = 3-dehydroshikimate + NADPH + H(+)</text>
        <dbReference type="Rhea" id="RHEA:17737"/>
        <dbReference type="ChEBI" id="CHEBI:15378"/>
        <dbReference type="ChEBI" id="CHEBI:16630"/>
        <dbReference type="ChEBI" id="CHEBI:36208"/>
        <dbReference type="ChEBI" id="CHEBI:57783"/>
        <dbReference type="ChEBI" id="CHEBI:58349"/>
        <dbReference type="EC" id="1.1.1.25"/>
    </reaction>
</comment>
<evidence type="ECO:0000256" key="3">
    <source>
        <dbReference type="ARBA" id="ARBA00022605"/>
    </source>
</evidence>
<accession>A0A1H9H3N4</accession>
<feature type="binding site" evidence="8">
    <location>
        <position position="256"/>
    </location>
    <ligand>
        <name>shikimate</name>
        <dbReference type="ChEBI" id="CHEBI:36208"/>
    </ligand>
</feature>
<evidence type="ECO:0000256" key="7">
    <source>
        <dbReference type="ARBA" id="ARBA00049442"/>
    </source>
</evidence>
<organism evidence="12 13">
    <name type="scientific">Rosenbergiella nectarea</name>
    <dbReference type="NCBI Taxonomy" id="988801"/>
    <lineage>
        <taxon>Bacteria</taxon>
        <taxon>Pseudomonadati</taxon>
        <taxon>Pseudomonadota</taxon>
        <taxon>Gammaproteobacteria</taxon>
        <taxon>Enterobacterales</taxon>
        <taxon>Erwiniaceae</taxon>
        <taxon>Rosenbergiella</taxon>
    </lineage>
</organism>
<dbReference type="NCBIfam" id="TIGR00507">
    <property type="entry name" value="aroE"/>
    <property type="match status" value="1"/>
</dbReference>
<dbReference type="InterPro" id="IPR011342">
    <property type="entry name" value="Shikimate_DH"/>
</dbReference>
<dbReference type="UniPathway" id="UPA00053">
    <property type="reaction ID" value="UER00087"/>
</dbReference>
<dbReference type="CDD" id="cd01065">
    <property type="entry name" value="NAD_bind_Shikimate_DH"/>
    <property type="match status" value="1"/>
</dbReference>
<keyword evidence="4 8" id="KW-0521">NADP</keyword>
<dbReference type="Pfam" id="PF08501">
    <property type="entry name" value="Shikimate_dh_N"/>
    <property type="match status" value="1"/>
</dbReference>
<comment type="function">
    <text evidence="8">Involved in the biosynthesis of the chorismate, which leads to the biosynthesis of aromatic amino acids. Catalyzes the reversible NADPH linked reduction of 3-dehydroshikimate (DHSA) to yield shikimate (SA).</text>
</comment>
<evidence type="ECO:0000256" key="4">
    <source>
        <dbReference type="ARBA" id="ARBA00022857"/>
    </source>
</evidence>
<dbReference type="InterPro" id="IPR041121">
    <property type="entry name" value="SDH_C"/>
</dbReference>
<dbReference type="InterPro" id="IPR046346">
    <property type="entry name" value="Aminoacid_DH-like_N_sf"/>
</dbReference>
<dbReference type="HAMAP" id="MF_00222">
    <property type="entry name" value="Shikimate_DH_AroE"/>
    <property type="match status" value="1"/>
</dbReference>
<name>A0A1H9H3N4_9GAMM</name>
<evidence type="ECO:0000259" key="9">
    <source>
        <dbReference type="Pfam" id="PF01488"/>
    </source>
</evidence>
<dbReference type="InterPro" id="IPR022893">
    <property type="entry name" value="Shikimate_DH_fam"/>
</dbReference>
<dbReference type="RefSeq" id="WP_230527353.1">
    <property type="nucleotide sequence ID" value="NZ_FOGC01000004.1"/>
</dbReference>
<evidence type="ECO:0000313" key="12">
    <source>
        <dbReference type="EMBL" id="SEQ56955.1"/>
    </source>
</evidence>
<dbReference type="Pfam" id="PF18317">
    <property type="entry name" value="SDH_C"/>
    <property type="match status" value="1"/>
</dbReference>
<comment type="subunit">
    <text evidence="8">Homodimer.</text>
</comment>
<feature type="binding site" evidence="8">
    <location>
        <position position="94"/>
    </location>
    <ligand>
        <name>shikimate</name>
        <dbReference type="ChEBI" id="CHEBI:36208"/>
    </ligand>
</feature>
<feature type="domain" description="Quinate/shikimate 5-dehydrogenase/glutamyl-tRNA reductase" evidence="9">
    <location>
        <begin position="117"/>
        <end position="200"/>
    </location>
</feature>
<evidence type="ECO:0000256" key="5">
    <source>
        <dbReference type="ARBA" id="ARBA00023002"/>
    </source>
</evidence>
<dbReference type="GO" id="GO:0050661">
    <property type="term" value="F:NADP binding"/>
    <property type="evidence" value="ECO:0007669"/>
    <property type="project" value="InterPro"/>
</dbReference>
<dbReference type="Gene3D" id="3.40.50.10860">
    <property type="entry name" value="Leucine Dehydrogenase, chain A, domain 1"/>
    <property type="match status" value="1"/>
</dbReference>
<keyword evidence="3 8" id="KW-0028">Amino-acid biosynthesis</keyword>
<dbReference type="Gene3D" id="3.40.50.720">
    <property type="entry name" value="NAD(P)-binding Rossmann-like Domain"/>
    <property type="match status" value="1"/>
</dbReference>
<feature type="binding site" evidence="8">
    <location>
        <position position="69"/>
    </location>
    <ligand>
        <name>shikimate</name>
        <dbReference type="ChEBI" id="CHEBI:36208"/>
    </ligand>
</feature>
<proteinExistence type="inferred from homology"/>
<keyword evidence="5 8" id="KW-0560">Oxidoreductase</keyword>
<feature type="binding site" evidence="8">
    <location>
        <position position="226"/>
    </location>
    <ligand>
        <name>NADP(+)</name>
        <dbReference type="ChEBI" id="CHEBI:58349"/>
    </ligand>
</feature>
<evidence type="ECO:0000259" key="11">
    <source>
        <dbReference type="Pfam" id="PF18317"/>
    </source>
</evidence>
<reference evidence="13" key="1">
    <citation type="submission" date="2016-10" db="EMBL/GenBank/DDBJ databases">
        <authorList>
            <person name="Varghese N."/>
            <person name="Submissions S."/>
        </authorList>
    </citation>
    <scope>NUCLEOTIDE SEQUENCE [LARGE SCALE GENOMIC DNA]</scope>
    <source>
        <strain evidence="13">8N4</strain>
    </source>
</reference>
<dbReference type="PANTHER" id="PTHR21089">
    <property type="entry name" value="SHIKIMATE DEHYDROGENASE"/>
    <property type="match status" value="1"/>
</dbReference>
<evidence type="ECO:0000259" key="10">
    <source>
        <dbReference type="Pfam" id="PF08501"/>
    </source>
</evidence>
<gene>
    <name evidence="8" type="primary">aroE</name>
    <name evidence="12" type="ORF">SAMN05216522_10464</name>
</gene>
<dbReference type="GO" id="GO:0009073">
    <property type="term" value="P:aromatic amino acid family biosynthetic process"/>
    <property type="evidence" value="ECO:0007669"/>
    <property type="project" value="UniProtKB-KW"/>
</dbReference>
<feature type="binding site" evidence="8">
    <location>
        <begin position="132"/>
        <end position="136"/>
    </location>
    <ligand>
        <name>NADP(+)</name>
        <dbReference type="ChEBI" id="CHEBI:58349"/>
    </ligand>
</feature>
<dbReference type="STRING" id="988801.SAMN05216522_10464"/>
<evidence type="ECO:0000256" key="2">
    <source>
        <dbReference type="ARBA" id="ARBA00012962"/>
    </source>
</evidence>
<evidence type="ECO:0000256" key="6">
    <source>
        <dbReference type="ARBA" id="ARBA00023141"/>
    </source>
</evidence>
<feature type="domain" description="Shikimate dehydrogenase substrate binding N-terminal" evidence="10">
    <location>
        <begin position="24"/>
        <end position="96"/>
    </location>
</feature>
<keyword evidence="6 8" id="KW-0057">Aromatic amino acid biosynthesis</keyword>
<dbReference type="Pfam" id="PF01488">
    <property type="entry name" value="Shikimate_DH"/>
    <property type="match status" value="1"/>
</dbReference>
<dbReference type="Proteomes" id="UP000242515">
    <property type="component" value="Unassembled WGS sequence"/>
</dbReference>
<protein>
    <recommendedName>
        <fullName evidence="2 8">Shikimate dehydrogenase (NADP(+))</fullName>
        <shortName evidence="8">SDH</shortName>
        <ecNumber evidence="2 8">1.1.1.25</ecNumber>
    </recommendedName>
</protein>
<dbReference type="EC" id="1.1.1.25" evidence="2 8"/>
<evidence type="ECO:0000313" key="13">
    <source>
        <dbReference type="Proteomes" id="UP000242515"/>
    </source>
</evidence>
<evidence type="ECO:0000256" key="8">
    <source>
        <dbReference type="HAMAP-Rule" id="MF_00222"/>
    </source>
</evidence>
<evidence type="ECO:0000256" key="1">
    <source>
        <dbReference type="ARBA" id="ARBA00004871"/>
    </source>
</evidence>
<dbReference type="SUPFAM" id="SSF51735">
    <property type="entry name" value="NAD(P)-binding Rossmann-fold domains"/>
    <property type="match status" value="1"/>
</dbReference>
<keyword evidence="13" id="KW-1185">Reference proteome</keyword>
<feature type="binding site" evidence="8">
    <location>
        <position position="249"/>
    </location>
    <ligand>
        <name>NADP(+)</name>
        <dbReference type="ChEBI" id="CHEBI:58349"/>
    </ligand>
</feature>
<dbReference type="SUPFAM" id="SSF53223">
    <property type="entry name" value="Aminoacid dehydrogenase-like, N-terminal domain"/>
    <property type="match status" value="1"/>
</dbReference>
<dbReference type="EMBL" id="FOGC01000004">
    <property type="protein sequence ID" value="SEQ56955.1"/>
    <property type="molecule type" value="Genomic_DNA"/>
</dbReference>
<feature type="domain" description="SDH C-terminal" evidence="11">
    <location>
        <begin position="249"/>
        <end position="279"/>
    </location>
</feature>
<dbReference type="GO" id="GO:0004764">
    <property type="term" value="F:shikimate 3-dehydrogenase (NADP+) activity"/>
    <property type="evidence" value="ECO:0007669"/>
    <property type="project" value="UniProtKB-UniRule"/>
</dbReference>
<dbReference type="InterPro" id="IPR006151">
    <property type="entry name" value="Shikm_DH/Glu-tRNA_Rdtase"/>
</dbReference>
<comment type="caution">
    <text evidence="8">Lacks conserved residue(s) required for the propagation of feature annotation.</text>
</comment>
<dbReference type="PANTHER" id="PTHR21089:SF1">
    <property type="entry name" value="BIFUNCTIONAL 3-DEHYDROQUINATE DEHYDRATASE_SHIKIMATE DEHYDROGENASE, CHLOROPLASTIC"/>
    <property type="match status" value="1"/>
</dbReference>
<comment type="similarity">
    <text evidence="8">Belongs to the shikimate dehydrogenase family.</text>
</comment>
<feature type="binding site" evidence="8">
    <location>
        <position position="109"/>
    </location>
    <ligand>
        <name>shikimate</name>
        <dbReference type="ChEBI" id="CHEBI:36208"/>
    </ligand>
</feature>
<dbReference type="GO" id="GO:0019632">
    <property type="term" value="P:shikimate metabolic process"/>
    <property type="evidence" value="ECO:0007669"/>
    <property type="project" value="InterPro"/>
</dbReference>
<dbReference type="InterPro" id="IPR013708">
    <property type="entry name" value="Shikimate_DH-bd_N"/>
</dbReference>
<dbReference type="InterPro" id="IPR036291">
    <property type="entry name" value="NAD(P)-bd_dom_sf"/>
</dbReference>
<feature type="active site" description="Proton acceptor" evidence="8">
    <location>
        <position position="73"/>
    </location>
</feature>
<comment type="pathway">
    <text evidence="1 8">Metabolic intermediate biosynthesis; chorismate biosynthesis; chorismate from D-erythrose 4-phosphate and phosphoenolpyruvate: step 4/7.</text>
</comment>
<dbReference type="GO" id="GO:0008652">
    <property type="term" value="P:amino acid biosynthetic process"/>
    <property type="evidence" value="ECO:0007669"/>
    <property type="project" value="UniProtKB-KW"/>
</dbReference>
<dbReference type="GO" id="GO:0009423">
    <property type="term" value="P:chorismate biosynthetic process"/>
    <property type="evidence" value="ECO:0007669"/>
    <property type="project" value="UniProtKB-UniRule"/>
</dbReference>
<dbReference type="AlphaFoldDB" id="A0A1H9H3N4"/>
<sequence>MANNINFLSDLTGSFSSPCSENPTVRMIEAGYQKEGMNARFITCEVGPEKLEQSIKGAIAMGWKGFSCSLPNKQEVIQYLDELDTSAQVIGAVNCVVIKEGKLTGYNTDGQGFIEALSEITSVKGKHITLLGAGGAARAIAVEAALAGAKHITLINRNEERGQALVKLIEDNTEAKASFTQWTQQVAIDSQTEILVNATSIGLNDAKAIPDIDLASIEKAMIVADVIPNPPETKLLREAAKKGCTTLNGLNMLVNQGAQNVYNWFGKKVDRAPMKASLEEIFNAK</sequence>